<evidence type="ECO:0000313" key="3">
    <source>
        <dbReference type="Proteomes" id="UP001056384"/>
    </source>
</evidence>
<name>A0A9Q9AJT1_9PEZI</name>
<evidence type="ECO:0000256" key="1">
    <source>
        <dbReference type="SAM" id="MobiDB-lite"/>
    </source>
</evidence>
<evidence type="ECO:0000313" key="2">
    <source>
        <dbReference type="EMBL" id="USW50644.1"/>
    </source>
</evidence>
<dbReference type="EMBL" id="CP099420">
    <property type="protein sequence ID" value="USW50644.1"/>
    <property type="molecule type" value="Genomic_DNA"/>
</dbReference>
<reference evidence="2" key="1">
    <citation type="submission" date="2022-06" db="EMBL/GenBank/DDBJ databases">
        <title>Complete genome sequences of two strains of the flax pathogen Septoria linicola.</title>
        <authorList>
            <person name="Lapalu N."/>
            <person name="Simon A."/>
            <person name="Demenou B."/>
            <person name="Paumier D."/>
            <person name="Guillot M.-P."/>
            <person name="Gout L."/>
            <person name="Valade R."/>
        </authorList>
    </citation>
    <scope>NUCLEOTIDE SEQUENCE</scope>
    <source>
        <strain evidence="2">SE15195</strain>
    </source>
</reference>
<feature type="compositionally biased region" description="Polar residues" evidence="1">
    <location>
        <begin position="13"/>
        <end position="23"/>
    </location>
</feature>
<accession>A0A9Q9AJT1</accession>
<protein>
    <submittedName>
        <fullName evidence="2">Uncharacterized protein</fullName>
    </submittedName>
</protein>
<proteinExistence type="predicted"/>
<sequence>MNTGRRNNDEDNATGQQAPQTSRSDFHGGRDEKLSLTNLNIDRPASGHARSRFDLSHVESSGRNRAQTSADLRADANMTTTYTIEIPKSKLRQEYEPSSSPLTKGYAVDSPPYENPISLSYPLHFEHCEREDYIRPSPFRAATVQVRKEWDSVRTQLSPPRGGSAVPCIAVTARARAAHPDHPEVSPVYWEIRLAQGDQHRGAEILAAFRHLIAKHLGGLRSFVGLLFYSSLRRGVSLERCAKGKG</sequence>
<gene>
    <name evidence="2" type="ORF">Slin15195_G039630</name>
</gene>
<dbReference type="AlphaFoldDB" id="A0A9Q9AJT1"/>
<organism evidence="2 3">
    <name type="scientific">Septoria linicola</name>
    <dbReference type="NCBI Taxonomy" id="215465"/>
    <lineage>
        <taxon>Eukaryota</taxon>
        <taxon>Fungi</taxon>
        <taxon>Dikarya</taxon>
        <taxon>Ascomycota</taxon>
        <taxon>Pezizomycotina</taxon>
        <taxon>Dothideomycetes</taxon>
        <taxon>Dothideomycetidae</taxon>
        <taxon>Mycosphaerellales</taxon>
        <taxon>Mycosphaerellaceae</taxon>
        <taxon>Septoria</taxon>
    </lineage>
</organism>
<keyword evidence="3" id="KW-1185">Reference proteome</keyword>
<feature type="region of interest" description="Disordered" evidence="1">
    <location>
        <begin position="1"/>
        <end position="51"/>
    </location>
</feature>
<feature type="compositionally biased region" description="Basic and acidic residues" evidence="1">
    <location>
        <begin position="24"/>
        <end position="34"/>
    </location>
</feature>
<dbReference type="Proteomes" id="UP001056384">
    <property type="component" value="Chromosome 3"/>
</dbReference>